<protein>
    <submittedName>
        <fullName evidence="2">Uncharacterized protein</fullName>
    </submittedName>
</protein>
<keyword evidence="1" id="KW-0812">Transmembrane</keyword>
<keyword evidence="1" id="KW-0472">Membrane</keyword>
<keyword evidence="1" id="KW-1133">Transmembrane helix</keyword>
<dbReference type="AlphaFoldDB" id="A0A380WJ34"/>
<organism evidence="2 3">
    <name type="scientific">Aminobacter aminovorans</name>
    <name type="common">Chelatobacter heintzii</name>
    <dbReference type="NCBI Taxonomy" id="83263"/>
    <lineage>
        <taxon>Bacteria</taxon>
        <taxon>Pseudomonadati</taxon>
        <taxon>Pseudomonadota</taxon>
        <taxon>Alphaproteobacteria</taxon>
        <taxon>Hyphomicrobiales</taxon>
        <taxon>Phyllobacteriaceae</taxon>
        <taxon>Aminobacter</taxon>
    </lineage>
</organism>
<gene>
    <name evidence="2" type="ORF">NCTC10684_02004</name>
</gene>
<dbReference type="Proteomes" id="UP000254701">
    <property type="component" value="Unassembled WGS sequence"/>
</dbReference>
<accession>A0A380WJ34</accession>
<name>A0A380WJ34_AMIAI</name>
<evidence type="ECO:0000256" key="1">
    <source>
        <dbReference type="SAM" id="Phobius"/>
    </source>
</evidence>
<dbReference type="EMBL" id="UFSM01000001">
    <property type="protein sequence ID" value="SUU88775.1"/>
    <property type="molecule type" value="Genomic_DNA"/>
</dbReference>
<evidence type="ECO:0000313" key="3">
    <source>
        <dbReference type="Proteomes" id="UP000254701"/>
    </source>
</evidence>
<proteinExistence type="predicted"/>
<reference evidence="2 3" key="1">
    <citation type="submission" date="2018-06" db="EMBL/GenBank/DDBJ databases">
        <authorList>
            <consortium name="Pathogen Informatics"/>
            <person name="Doyle S."/>
        </authorList>
    </citation>
    <scope>NUCLEOTIDE SEQUENCE [LARGE SCALE GENOMIC DNA]</scope>
    <source>
        <strain evidence="2 3">NCTC10684</strain>
    </source>
</reference>
<sequence length="121" mass="13154">MDPTLIKRWGMWLTNSVIAAYLAFLSRDVPWLPKLAVIAIIMGASLAGWMVSETASLIVSFSGISGAIATMHKLTPPSLMSGFRSRADGPVIQSYVSAYFECLAVIAVLSILFVTWWAVTE</sequence>
<feature type="transmembrane region" description="Helical" evidence="1">
    <location>
        <begin position="96"/>
        <end position="119"/>
    </location>
</feature>
<evidence type="ECO:0000313" key="2">
    <source>
        <dbReference type="EMBL" id="SUU88775.1"/>
    </source>
</evidence>
<feature type="transmembrane region" description="Helical" evidence="1">
    <location>
        <begin position="31"/>
        <end position="51"/>
    </location>
</feature>
<feature type="transmembrane region" description="Helical" evidence="1">
    <location>
        <begin position="57"/>
        <end position="75"/>
    </location>
</feature>